<gene>
    <name evidence="2" type="ORF">BDV25DRAFT_30352</name>
</gene>
<feature type="region of interest" description="Disordered" evidence="1">
    <location>
        <begin position="1432"/>
        <end position="1468"/>
    </location>
</feature>
<feature type="compositionally biased region" description="Low complexity" evidence="1">
    <location>
        <begin position="100"/>
        <end position="112"/>
    </location>
</feature>
<dbReference type="Gene3D" id="3.40.50.150">
    <property type="entry name" value="Vaccinia Virus protein VP39"/>
    <property type="match status" value="1"/>
</dbReference>
<feature type="compositionally biased region" description="Polar residues" evidence="1">
    <location>
        <begin position="908"/>
        <end position="919"/>
    </location>
</feature>
<feature type="compositionally biased region" description="Low complexity" evidence="1">
    <location>
        <begin position="565"/>
        <end position="596"/>
    </location>
</feature>
<feature type="region of interest" description="Disordered" evidence="1">
    <location>
        <begin position="1"/>
        <end position="220"/>
    </location>
</feature>
<feature type="region of interest" description="Disordered" evidence="1">
    <location>
        <begin position="630"/>
        <end position="754"/>
    </location>
</feature>
<sequence>MASHKSDGGRIPRLKGSVFPQSHIIPSPGMDASMTASSSPTLRSATPHVSRPSSTKIGARKSSSSSMSESGRFIAPSNPTKIPSTHNFPSYSTLRAATYPSPSVTPVISSSSATNRNKSLSAYSTTTPSPLGAGQKQSTSGRLRNVIRRKAPTIGLHLGNDKQMLESTRPENLNVTIPVNKGQPISDYSQKSQSQTDSTTGKSSQCQNMMNSPESLEHNGPKELASLRTTFTARNPSSSTSMLPSASSPSTRYSGSPGIWSRTSTPTSLSSYSPGFVQPAKATSRLRQPSPSQTRTPVSSRQDQLSPHSKVTQPNPDLPSVHHQELRTTSPSTSDQSNSSLIQLHAASASATTSSLLPRKSHPASKMIPRINTNVGAEPRSSSQDKVQVSRMPESNKSGSRERNGGVRSHIPSRPTREGTHQLQLETSPIVQSNLSPDTVIGHKRRPLGEGSFISDRAPIRSNGSAATSVDSLQSRNSSQLPSRVPTSPELSRKPPRLFTKDAKVKESDKAPPSPSKGRRFGLFPKGSKPELEFSSEENRQIRKGPAAGTGHEGYGKYAQRGRRASVTSSSSRGRSTSTVRSAPRSVSSKSSVSSRPDLDLDDFLLERLEPVVINGGGMDEATLVQIRSRQSSNVVSKGPAPESIEHVETPDSYEYSTHSLASSTETVAKPAEDNHETHEQTEFRQKPPMTSRQKASNAGILLKLNTKVDSSAKRSRSRVTDPEQPTDITTLPSSARERQESRAQKKPSKRGLGLKWNFFQKAHGAGRNEPSIPPPTQVRAAISTARVRRPIAHYALLDTDPDTLEDIIRDVEDSPPTEEEESRSLAEAPLTIDTRKPIDSILLPSPPTLQEELKPSAKVYLNRDLLQSSPEQPRERTQDDRPARLTSVGRIPRVVSRRDRQHKPALQSFSRPFSSAESPSIAAPVTSKVSQSSSFGFPTMEAKVESYHGESSHSAFDFTHPFGNPMEQSTLKYIAGPYSANEFLAFSPRKDSTTTFASSTGSESLAAVTAVAPEPNSALTEDEVWGEYDDLIDHVLSPASEVSVRPDKTIEKLELAAMASRALQAGLDGTADHQAFSSAENPAVALTPASPTSSERSVHLRRSQIVSALHSSLAPSSQPSFSDIIACYHYDRSSESVDRFSQDNLSMPIPTIEQQASFLTSPSLNPSPSFETCRQRNTILFDIAERDREGPTAQTNIRSGSLMTSRWLSFGRVLFSPAHNHIKNGEDERILVVDGLGNDDWSFYCALTYPNAEVYNLNDGPAPISSKHPDAWQPPSNHHTIHHASLEDRFPFPRRFFTVAVLRFPAACPESFQDNIVSECKRVLQPGGYMEMSILDLDMVNMGIRTRKAVRQLKERTYLSDPSISLKPSSDSVQRLLGKYGFDNLRRCMVRIPVAGVIVRSSASSSSTSSSLPSTLVATATSSIALSAQSSSSTDAQKKAHSKASSNDTDLSLGDLLSDPSPSTDNDESIRKIVARVGRWWYTRCYEIPVLTNGDAALSIWSDKKLLRECQKRGTGFRLLIAYAQKPSEERKTASI</sequence>
<evidence type="ECO:0000313" key="3">
    <source>
        <dbReference type="Proteomes" id="UP000325780"/>
    </source>
</evidence>
<feature type="compositionally biased region" description="Polar residues" evidence="1">
    <location>
        <begin position="113"/>
        <end position="142"/>
    </location>
</feature>
<feature type="compositionally biased region" description="Low complexity" evidence="1">
    <location>
        <begin position="328"/>
        <end position="355"/>
    </location>
</feature>
<feature type="compositionally biased region" description="Low complexity" evidence="1">
    <location>
        <begin position="261"/>
        <end position="273"/>
    </location>
</feature>
<feature type="region of interest" description="Disordered" evidence="1">
    <location>
        <begin position="232"/>
        <end position="600"/>
    </location>
</feature>
<evidence type="ECO:0000313" key="2">
    <source>
        <dbReference type="EMBL" id="KAE8147591.1"/>
    </source>
</evidence>
<feature type="compositionally biased region" description="Basic and acidic residues" evidence="1">
    <location>
        <begin position="499"/>
        <end position="510"/>
    </location>
</feature>
<feature type="compositionally biased region" description="Polar residues" evidence="1">
    <location>
        <begin position="462"/>
        <end position="490"/>
    </location>
</feature>
<feature type="compositionally biased region" description="Basic and acidic residues" evidence="1">
    <location>
        <begin position="1"/>
        <end position="10"/>
    </location>
</feature>
<evidence type="ECO:0008006" key="4">
    <source>
        <dbReference type="Google" id="ProtNLM"/>
    </source>
</evidence>
<feature type="region of interest" description="Disordered" evidence="1">
    <location>
        <begin position="865"/>
        <end position="933"/>
    </location>
</feature>
<dbReference type="EMBL" id="ML742200">
    <property type="protein sequence ID" value="KAE8147591.1"/>
    <property type="molecule type" value="Genomic_DNA"/>
</dbReference>
<feature type="compositionally biased region" description="Basic and acidic residues" evidence="1">
    <location>
        <begin position="671"/>
        <end position="686"/>
    </location>
</feature>
<dbReference type="InterPro" id="IPR029063">
    <property type="entry name" value="SAM-dependent_MTases_sf"/>
</dbReference>
<feature type="compositionally biased region" description="Low complexity" evidence="1">
    <location>
        <begin position="236"/>
        <end position="250"/>
    </location>
</feature>
<feature type="compositionally biased region" description="Polar residues" evidence="1">
    <location>
        <begin position="655"/>
        <end position="667"/>
    </location>
</feature>
<feature type="compositionally biased region" description="Basic and acidic residues" evidence="1">
    <location>
        <begin position="873"/>
        <end position="884"/>
    </location>
</feature>
<feature type="compositionally biased region" description="Polar residues" evidence="1">
    <location>
        <begin position="421"/>
        <end position="437"/>
    </location>
</feature>
<feature type="compositionally biased region" description="Basic and acidic residues" evidence="1">
    <location>
        <begin position="528"/>
        <end position="541"/>
    </location>
</feature>
<organism evidence="2 3">
    <name type="scientific">Aspergillus avenaceus</name>
    <dbReference type="NCBI Taxonomy" id="36643"/>
    <lineage>
        <taxon>Eukaryota</taxon>
        <taxon>Fungi</taxon>
        <taxon>Dikarya</taxon>
        <taxon>Ascomycota</taxon>
        <taxon>Pezizomycotina</taxon>
        <taxon>Eurotiomycetes</taxon>
        <taxon>Eurotiomycetidae</taxon>
        <taxon>Eurotiales</taxon>
        <taxon>Aspergillaceae</taxon>
        <taxon>Aspergillus</taxon>
        <taxon>Aspergillus subgen. Circumdati</taxon>
    </lineage>
</organism>
<feature type="compositionally biased region" description="Polar residues" evidence="1">
    <location>
        <begin position="34"/>
        <end position="44"/>
    </location>
</feature>
<feature type="compositionally biased region" description="Low complexity" evidence="1">
    <location>
        <begin position="53"/>
        <end position="70"/>
    </location>
</feature>
<feature type="compositionally biased region" description="Polar residues" evidence="1">
    <location>
        <begin position="77"/>
        <end position="95"/>
    </location>
</feature>
<proteinExistence type="predicted"/>
<dbReference type="SUPFAM" id="SSF53335">
    <property type="entry name" value="S-adenosyl-L-methionine-dependent methyltransferases"/>
    <property type="match status" value="1"/>
</dbReference>
<name>A0A5N6TN97_ASPAV</name>
<feature type="compositionally biased region" description="Low complexity" evidence="1">
    <location>
        <begin position="186"/>
        <end position="205"/>
    </location>
</feature>
<accession>A0A5N6TN97</accession>
<feature type="compositionally biased region" description="Polar residues" evidence="1">
    <location>
        <begin position="371"/>
        <end position="398"/>
    </location>
</feature>
<feature type="region of interest" description="Disordered" evidence="1">
    <location>
        <begin position="813"/>
        <end position="832"/>
    </location>
</feature>
<protein>
    <recommendedName>
        <fullName evidence="4">Methyltransferase type 11 domain-containing protein</fullName>
    </recommendedName>
</protein>
<dbReference type="OrthoDB" id="5382952at2759"/>
<evidence type="ECO:0000256" key="1">
    <source>
        <dbReference type="SAM" id="MobiDB-lite"/>
    </source>
</evidence>
<reference evidence="2 3" key="1">
    <citation type="submission" date="2019-04" db="EMBL/GenBank/DDBJ databases">
        <title>Friends and foes A comparative genomics study of 23 Aspergillus species from section Flavi.</title>
        <authorList>
            <consortium name="DOE Joint Genome Institute"/>
            <person name="Kjaerbolling I."/>
            <person name="Vesth T."/>
            <person name="Frisvad J.C."/>
            <person name="Nybo J.L."/>
            <person name="Theobald S."/>
            <person name="Kildgaard S."/>
            <person name="Isbrandt T."/>
            <person name="Kuo A."/>
            <person name="Sato A."/>
            <person name="Lyhne E.K."/>
            <person name="Kogle M.E."/>
            <person name="Wiebenga A."/>
            <person name="Kun R.S."/>
            <person name="Lubbers R.J."/>
            <person name="Makela M.R."/>
            <person name="Barry K."/>
            <person name="Chovatia M."/>
            <person name="Clum A."/>
            <person name="Daum C."/>
            <person name="Haridas S."/>
            <person name="He G."/>
            <person name="LaButti K."/>
            <person name="Lipzen A."/>
            <person name="Mondo S."/>
            <person name="Riley R."/>
            <person name="Salamov A."/>
            <person name="Simmons B.A."/>
            <person name="Magnuson J.K."/>
            <person name="Henrissat B."/>
            <person name="Mortensen U.H."/>
            <person name="Larsen T.O."/>
            <person name="Devries R.P."/>
            <person name="Grigoriev I.V."/>
            <person name="Machida M."/>
            <person name="Baker S.E."/>
            <person name="Andersen M.R."/>
        </authorList>
    </citation>
    <scope>NUCLEOTIDE SEQUENCE [LARGE SCALE GENOMIC DNA]</scope>
    <source>
        <strain evidence="2 3">IBT 18842</strain>
    </source>
</reference>
<feature type="compositionally biased region" description="Polar residues" evidence="1">
    <location>
        <begin position="285"/>
        <end position="315"/>
    </location>
</feature>
<dbReference type="Proteomes" id="UP000325780">
    <property type="component" value="Unassembled WGS sequence"/>
</dbReference>
<dbReference type="CDD" id="cd02440">
    <property type="entry name" value="AdoMet_MTases"/>
    <property type="match status" value="1"/>
</dbReference>
<keyword evidence="3" id="KW-1185">Reference proteome</keyword>
<feature type="compositionally biased region" description="Low complexity" evidence="1">
    <location>
        <begin position="1446"/>
        <end position="1465"/>
    </location>
</feature>